<dbReference type="PROSITE" id="PS51257">
    <property type="entry name" value="PROKAR_LIPOPROTEIN"/>
    <property type="match status" value="1"/>
</dbReference>
<name>A0A6J6MC23_9ZZZZ</name>
<evidence type="ECO:0000313" key="2">
    <source>
        <dbReference type="EMBL" id="CAB4670538.1"/>
    </source>
</evidence>
<accession>A0A6J6MC23</accession>
<organism evidence="2">
    <name type="scientific">freshwater metagenome</name>
    <dbReference type="NCBI Taxonomy" id="449393"/>
    <lineage>
        <taxon>unclassified sequences</taxon>
        <taxon>metagenomes</taxon>
        <taxon>ecological metagenomes</taxon>
    </lineage>
</organism>
<sequence length="309" mass="31552">MRKAPITIVFVWVLIGALAGCAPQKAHSKAALTIAVSDISEISIKPRDLPTKKRVVALANASAEIIYAMGLKSIVVGRDIASTMPALKSIPIVTSGHQVIPEKIISLNPDVILADASTGPQSALTALKASSLDLATIPEAWTLTDIAKKVTAVSQAIGAPKSGDALNAAMAKAISSAKTGLDPAPKIAFLYLRGTSSIFLMGGPGSGADSLIAAIGGVDVGAKTLPHPFNSLTSEALAKANPDVILVMTKGMESVGGFDGLLALPGVAQTSAGVNKRVIAVDDSLLLSFGPRTPGLITQLAVLLKKVMK</sequence>
<dbReference type="EMBL" id="CAEZWO010000145">
    <property type="protein sequence ID" value="CAB4670538.1"/>
    <property type="molecule type" value="Genomic_DNA"/>
</dbReference>
<dbReference type="PANTHER" id="PTHR30535:SF4">
    <property type="entry name" value="HEMIN-BINDING PERIPLASMIC PROTEIN HMUT"/>
    <property type="match status" value="1"/>
</dbReference>
<gene>
    <name evidence="2" type="ORF">UFOPK2254_01235</name>
</gene>
<dbReference type="PROSITE" id="PS50983">
    <property type="entry name" value="FE_B12_PBP"/>
    <property type="match status" value="1"/>
</dbReference>
<evidence type="ECO:0000259" key="1">
    <source>
        <dbReference type="PROSITE" id="PS50983"/>
    </source>
</evidence>
<dbReference type="SUPFAM" id="SSF53807">
    <property type="entry name" value="Helical backbone' metal receptor"/>
    <property type="match status" value="1"/>
</dbReference>
<dbReference type="PANTHER" id="PTHR30535">
    <property type="entry name" value="VITAMIN B12-BINDING PROTEIN"/>
    <property type="match status" value="1"/>
</dbReference>
<dbReference type="Gene3D" id="3.40.50.1980">
    <property type="entry name" value="Nitrogenase molybdenum iron protein domain"/>
    <property type="match status" value="2"/>
</dbReference>
<dbReference type="InterPro" id="IPR050902">
    <property type="entry name" value="ABC_Transporter_SBP"/>
</dbReference>
<dbReference type="Pfam" id="PF01497">
    <property type="entry name" value="Peripla_BP_2"/>
    <property type="match status" value="1"/>
</dbReference>
<reference evidence="2" key="1">
    <citation type="submission" date="2020-05" db="EMBL/GenBank/DDBJ databases">
        <authorList>
            <person name="Chiriac C."/>
            <person name="Salcher M."/>
            <person name="Ghai R."/>
            <person name="Kavagutti S V."/>
        </authorList>
    </citation>
    <scope>NUCLEOTIDE SEQUENCE</scope>
</reference>
<dbReference type="InterPro" id="IPR002491">
    <property type="entry name" value="ABC_transptr_periplasmic_BD"/>
</dbReference>
<proteinExistence type="predicted"/>
<feature type="domain" description="Fe/B12 periplasmic-binding" evidence="1">
    <location>
        <begin position="54"/>
        <end position="309"/>
    </location>
</feature>
<protein>
    <submittedName>
        <fullName evidence="2">Unannotated protein</fullName>
    </submittedName>
</protein>
<dbReference type="AlphaFoldDB" id="A0A6J6MC23"/>